<evidence type="ECO:0000259" key="1">
    <source>
        <dbReference type="Pfam" id="PF00816"/>
    </source>
</evidence>
<sequence>MARLELTYEHLLAIGCFDALDVAGDTASGVIRFRDANGHAWTGLGDLPNWLQRAVNAGQSIEHFRVRRKA</sequence>
<gene>
    <name evidence="2" type="ORF">CYJ10_12435</name>
</gene>
<proteinExistence type="predicted"/>
<keyword evidence="2" id="KW-0238">DNA-binding</keyword>
<dbReference type="InterPro" id="IPR027444">
    <property type="entry name" value="H-NS_C_dom"/>
</dbReference>
<dbReference type="Proteomes" id="UP000234341">
    <property type="component" value="Unassembled WGS sequence"/>
</dbReference>
<dbReference type="AlphaFoldDB" id="A0A2N5CE75"/>
<evidence type="ECO:0000313" key="2">
    <source>
        <dbReference type="EMBL" id="PLQ00497.1"/>
    </source>
</evidence>
<dbReference type="GO" id="GO:0003677">
    <property type="term" value="F:DNA binding"/>
    <property type="evidence" value="ECO:0007669"/>
    <property type="project" value="UniProtKB-KW"/>
</dbReference>
<feature type="domain" description="DNA-binding protein H-NS-like C-terminal" evidence="1">
    <location>
        <begin position="33"/>
        <end position="66"/>
    </location>
</feature>
<dbReference type="Gene3D" id="4.10.430.10">
    <property type="entry name" value="Histone-like protein H-NS, C-terminal domain"/>
    <property type="match status" value="1"/>
</dbReference>
<dbReference type="Pfam" id="PF00816">
    <property type="entry name" value="Histone_HNS"/>
    <property type="match status" value="1"/>
</dbReference>
<protein>
    <submittedName>
        <fullName evidence="2">DNA-binding protein</fullName>
    </submittedName>
</protein>
<organism evidence="2 3">
    <name type="scientific">Cupriavidus pauculus</name>
    <dbReference type="NCBI Taxonomy" id="82633"/>
    <lineage>
        <taxon>Bacteria</taxon>
        <taxon>Pseudomonadati</taxon>
        <taxon>Pseudomonadota</taxon>
        <taxon>Betaproteobacteria</taxon>
        <taxon>Burkholderiales</taxon>
        <taxon>Burkholderiaceae</taxon>
        <taxon>Cupriavidus</taxon>
    </lineage>
</organism>
<dbReference type="OrthoDB" id="8966769at2"/>
<evidence type="ECO:0000313" key="3">
    <source>
        <dbReference type="Proteomes" id="UP000234341"/>
    </source>
</evidence>
<dbReference type="EMBL" id="PJRP01000004">
    <property type="protein sequence ID" value="PLQ00497.1"/>
    <property type="molecule type" value="Genomic_DNA"/>
</dbReference>
<dbReference type="SUPFAM" id="SSF81273">
    <property type="entry name" value="H-NS histone-like proteins"/>
    <property type="match status" value="1"/>
</dbReference>
<name>A0A2N5CE75_9BURK</name>
<accession>A0A2N5CE75</accession>
<comment type="caution">
    <text evidence="2">The sequence shown here is derived from an EMBL/GenBank/DDBJ whole genome shotgun (WGS) entry which is preliminary data.</text>
</comment>
<dbReference type="InterPro" id="IPR037150">
    <property type="entry name" value="H-NS_C_dom_sf"/>
</dbReference>
<reference evidence="2 3" key="1">
    <citation type="submission" date="2017-12" db="EMBL/GenBank/DDBJ databases">
        <title>Genome sequence of the active heterotrophic nitrifier-denitrifier, Cupriavidus pauculus UM1.</title>
        <authorList>
            <person name="Putonti C."/>
            <person name="Castignetti D."/>
        </authorList>
    </citation>
    <scope>NUCLEOTIDE SEQUENCE [LARGE SCALE GENOMIC DNA]</scope>
    <source>
        <strain evidence="2 3">UM1</strain>
    </source>
</reference>